<organism evidence="2 3">
    <name type="scientific">Tagetes erecta</name>
    <name type="common">African marigold</name>
    <dbReference type="NCBI Taxonomy" id="13708"/>
    <lineage>
        <taxon>Eukaryota</taxon>
        <taxon>Viridiplantae</taxon>
        <taxon>Streptophyta</taxon>
        <taxon>Embryophyta</taxon>
        <taxon>Tracheophyta</taxon>
        <taxon>Spermatophyta</taxon>
        <taxon>Magnoliopsida</taxon>
        <taxon>eudicotyledons</taxon>
        <taxon>Gunneridae</taxon>
        <taxon>Pentapetalae</taxon>
        <taxon>asterids</taxon>
        <taxon>campanulids</taxon>
        <taxon>Asterales</taxon>
        <taxon>Asteraceae</taxon>
        <taxon>Asteroideae</taxon>
        <taxon>Heliantheae alliance</taxon>
        <taxon>Tageteae</taxon>
        <taxon>Tagetes</taxon>
    </lineage>
</organism>
<evidence type="ECO:0000313" key="3">
    <source>
        <dbReference type="Proteomes" id="UP001229421"/>
    </source>
</evidence>
<keyword evidence="3" id="KW-1185">Reference proteome</keyword>
<reference evidence="2" key="1">
    <citation type="journal article" date="2023" name="bioRxiv">
        <title>Improved chromosome-level genome assembly for marigold (Tagetes erecta).</title>
        <authorList>
            <person name="Jiang F."/>
            <person name="Yuan L."/>
            <person name="Wang S."/>
            <person name="Wang H."/>
            <person name="Xu D."/>
            <person name="Wang A."/>
            <person name="Fan W."/>
        </authorList>
    </citation>
    <scope>NUCLEOTIDE SEQUENCE</scope>
    <source>
        <strain evidence="2">WSJ</strain>
        <tissue evidence="2">Leaf</tissue>
    </source>
</reference>
<dbReference type="Proteomes" id="UP001229421">
    <property type="component" value="Unassembled WGS sequence"/>
</dbReference>
<accession>A0AAD8LJB4</accession>
<comment type="caution">
    <text evidence="2">The sequence shown here is derived from an EMBL/GenBank/DDBJ whole genome shotgun (WGS) entry which is preliminary data.</text>
</comment>
<evidence type="ECO:0000256" key="1">
    <source>
        <dbReference type="SAM" id="MobiDB-lite"/>
    </source>
</evidence>
<dbReference type="EMBL" id="JAUHHV010000001">
    <property type="protein sequence ID" value="KAK1440166.1"/>
    <property type="molecule type" value="Genomic_DNA"/>
</dbReference>
<gene>
    <name evidence="2" type="ORF">QVD17_05991</name>
</gene>
<evidence type="ECO:0000313" key="2">
    <source>
        <dbReference type="EMBL" id="KAK1440166.1"/>
    </source>
</evidence>
<dbReference type="AlphaFoldDB" id="A0AAD8LJB4"/>
<sequence length="67" mass="7701">MGTKQLDIYSRKICVGIFFSSHVDRQTQRQDSFSYINRKTQRGNHFYSTGRSERERGRGSSTGPPSV</sequence>
<proteinExistence type="predicted"/>
<protein>
    <submittedName>
        <fullName evidence="2">Uncharacterized protein</fullName>
    </submittedName>
</protein>
<feature type="region of interest" description="Disordered" evidence="1">
    <location>
        <begin position="32"/>
        <end position="67"/>
    </location>
</feature>
<name>A0AAD8LJB4_TARER</name>